<accession>A0A538SD32</accession>
<dbReference type="Proteomes" id="UP000320184">
    <property type="component" value="Unassembled WGS sequence"/>
</dbReference>
<dbReference type="AlphaFoldDB" id="A0A538SD32"/>
<organism evidence="1 2">
    <name type="scientific">Eiseniibacteriota bacterium</name>
    <dbReference type="NCBI Taxonomy" id="2212470"/>
    <lineage>
        <taxon>Bacteria</taxon>
        <taxon>Candidatus Eiseniibacteriota</taxon>
    </lineage>
</organism>
<evidence type="ECO:0000313" key="1">
    <source>
        <dbReference type="EMBL" id="TMQ49288.1"/>
    </source>
</evidence>
<reference evidence="1 2" key="1">
    <citation type="journal article" date="2019" name="Nat. Microbiol.">
        <title>Mediterranean grassland soil C-N compound turnover is dependent on rainfall and depth, and is mediated by genomically divergent microorganisms.</title>
        <authorList>
            <person name="Diamond S."/>
            <person name="Andeer P.F."/>
            <person name="Li Z."/>
            <person name="Crits-Christoph A."/>
            <person name="Burstein D."/>
            <person name="Anantharaman K."/>
            <person name="Lane K.R."/>
            <person name="Thomas B.C."/>
            <person name="Pan C."/>
            <person name="Northen T.R."/>
            <person name="Banfield J.F."/>
        </authorList>
    </citation>
    <scope>NUCLEOTIDE SEQUENCE [LARGE SCALE GENOMIC DNA]</scope>
    <source>
        <strain evidence="1">WS_3</strain>
    </source>
</reference>
<gene>
    <name evidence="1" type="ORF">E6K73_10400</name>
</gene>
<dbReference type="EMBL" id="VBOT01000125">
    <property type="protein sequence ID" value="TMQ49288.1"/>
    <property type="molecule type" value="Genomic_DNA"/>
</dbReference>
<sequence length="233" mass="25137">MTRTWRRETIGAITFVFPSAHVFDRRLARATATFADSLANAFGQPAPQPISYYFTADLEETLRALGLEFFPLGPDTIGGRSNRFVRHVYVGASTNGEGYLHELAHVILPPEVSGRAAPLVAEGLMTWTGGSAGLGYPQLLPGLARYVAAHPSLSIEVVMADPPPRIGTLDVGYDGLAVLCELVHRNRGLAGLRAVLQAGRTPAEVLDTAARQLGIARGSLDSLWRAMILKHQR</sequence>
<proteinExistence type="predicted"/>
<evidence type="ECO:0008006" key="3">
    <source>
        <dbReference type="Google" id="ProtNLM"/>
    </source>
</evidence>
<protein>
    <recommendedName>
        <fullName evidence="3">Peptidase MA-like domain-containing protein</fullName>
    </recommendedName>
</protein>
<comment type="caution">
    <text evidence="1">The sequence shown here is derived from an EMBL/GenBank/DDBJ whole genome shotgun (WGS) entry which is preliminary data.</text>
</comment>
<evidence type="ECO:0000313" key="2">
    <source>
        <dbReference type="Proteomes" id="UP000320184"/>
    </source>
</evidence>
<name>A0A538SD32_UNCEI</name>